<gene>
    <name evidence="1" type="ORF">MNB_SV-6-1860</name>
</gene>
<protein>
    <submittedName>
        <fullName evidence="1">Uncharacterized protein</fullName>
    </submittedName>
</protein>
<accession>A0A1W1C3W1</accession>
<organism evidence="1">
    <name type="scientific">hydrothermal vent metagenome</name>
    <dbReference type="NCBI Taxonomy" id="652676"/>
    <lineage>
        <taxon>unclassified sequences</taxon>
        <taxon>metagenomes</taxon>
        <taxon>ecological metagenomes</taxon>
    </lineage>
</organism>
<evidence type="ECO:0000313" key="1">
    <source>
        <dbReference type="EMBL" id="SFV60538.1"/>
    </source>
</evidence>
<reference evidence="1" key="1">
    <citation type="submission" date="2016-10" db="EMBL/GenBank/DDBJ databases">
        <authorList>
            <person name="de Groot N.N."/>
        </authorList>
    </citation>
    <scope>NUCLEOTIDE SEQUENCE</scope>
</reference>
<dbReference type="AlphaFoldDB" id="A0A1W1C3W1"/>
<name>A0A1W1C3W1_9ZZZZ</name>
<proteinExistence type="predicted"/>
<sequence>MVILVTVPNAPTDPNFNNLRVIVAPLLYIVSLQKVYGI</sequence>
<dbReference type="EMBL" id="FPHC01000061">
    <property type="protein sequence ID" value="SFV60538.1"/>
    <property type="molecule type" value="Genomic_DNA"/>
</dbReference>